<feature type="region of interest" description="Disordered" evidence="1">
    <location>
        <begin position="1"/>
        <end position="116"/>
    </location>
</feature>
<protein>
    <submittedName>
        <fullName evidence="2">Uncharacterized protein</fullName>
    </submittedName>
</protein>
<evidence type="ECO:0000313" key="3">
    <source>
        <dbReference type="Proteomes" id="UP000034841"/>
    </source>
</evidence>
<name>A0A0F8B0E2_CERFI</name>
<feature type="compositionally biased region" description="Polar residues" evidence="1">
    <location>
        <begin position="60"/>
        <end position="72"/>
    </location>
</feature>
<feature type="compositionally biased region" description="Low complexity" evidence="1">
    <location>
        <begin position="31"/>
        <end position="57"/>
    </location>
</feature>
<sequence>MDGKLPTANFKASILHAKKPDRESPVPIRASTFGTTTTITSNSGSITSSSPSRTTIINAAGTSDNTSPSSKELASAASTASTVSTTSTAAATASPSSKRSRLSAQPHPPSSSIPIAPITRKAKIPLVIPSAISDSPAPQDASNSLVNGDESPEGGRRQGIVFHESFQASPLPDANVKPKYPSTFNIRFARLIIIVILALYSTPGPAFVDCCLVIHPATTNPFTQQIVASTDLYFGWLFYASTLRSGRSLHHGRPS</sequence>
<dbReference type="Proteomes" id="UP000034841">
    <property type="component" value="Unassembled WGS sequence"/>
</dbReference>
<comment type="caution">
    <text evidence="2">The sequence shown here is derived from an EMBL/GenBank/DDBJ whole genome shotgun (WGS) entry which is preliminary data.</text>
</comment>
<keyword evidence="3" id="KW-1185">Reference proteome</keyword>
<accession>A0A0F8B0E2</accession>
<evidence type="ECO:0000256" key="1">
    <source>
        <dbReference type="SAM" id="MobiDB-lite"/>
    </source>
</evidence>
<proteinExistence type="predicted"/>
<gene>
    <name evidence="2" type="ORF">CFO_g3252</name>
</gene>
<feature type="compositionally biased region" description="Low complexity" evidence="1">
    <location>
        <begin position="74"/>
        <end position="97"/>
    </location>
</feature>
<evidence type="ECO:0000313" key="2">
    <source>
        <dbReference type="EMBL" id="KKF94391.1"/>
    </source>
</evidence>
<organism evidence="2 3">
    <name type="scientific">Ceratocystis fimbriata f. sp. platani</name>
    <dbReference type="NCBI Taxonomy" id="88771"/>
    <lineage>
        <taxon>Eukaryota</taxon>
        <taxon>Fungi</taxon>
        <taxon>Dikarya</taxon>
        <taxon>Ascomycota</taxon>
        <taxon>Pezizomycotina</taxon>
        <taxon>Sordariomycetes</taxon>
        <taxon>Hypocreomycetidae</taxon>
        <taxon>Microascales</taxon>
        <taxon>Ceratocystidaceae</taxon>
        <taxon>Ceratocystis</taxon>
    </lineage>
</organism>
<dbReference type="EMBL" id="LBBL01000164">
    <property type="protein sequence ID" value="KKF94391.1"/>
    <property type="molecule type" value="Genomic_DNA"/>
</dbReference>
<dbReference type="AlphaFoldDB" id="A0A0F8B0E2"/>
<feature type="region of interest" description="Disordered" evidence="1">
    <location>
        <begin position="132"/>
        <end position="156"/>
    </location>
</feature>
<reference evidence="2 3" key="1">
    <citation type="submission" date="2015-04" db="EMBL/GenBank/DDBJ databases">
        <title>Genome sequence of Ceratocystis platani, a major pathogen of plane trees.</title>
        <authorList>
            <person name="Belbahri L."/>
        </authorList>
    </citation>
    <scope>NUCLEOTIDE SEQUENCE [LARGE SCALE GENOMIC DNA]</scope>
    <source>
        <strain evidence="2 3">CFO</strain>
    </source>
</reference>